<name>A0AAW0E5Q6_9AGAR</name>
<dbReference type="Proteomes" id="UP001362999">
    <property type="component" value="Unassembled WGS sequence"/>
</dbReference>
<sequence length="389" mass="44891">MARPSPFDVQELLDHCIDSLAVGAKRRDFTADLLSCALVARSWTNPAQSHLFRDPHFTNSRIEYEMSGQTMFKFSRTVNGSPHLVQHVRVIWAPMNRGGETDYTRATRKMWQLEYTNLERLRLDVLIPEMYKEAIERLLRSPRLQYLRLLLHSCTLSDFQDAFERTARTLEHLDIRFACPVGSVRTPSPDFAPIPLKSLRVGMWKGFDEDYKKLGRLLDLSQLKALAIYYGPTSPPWGLMSTTTIEVLQIWAEENHYVEGLDLSLFPKLNTLRLDLLNRLPSSLLLVLSTIAPSQRIETIVIGVNGSIFENTYFKDAPRLDEALASLPLLPLPTIEVEIDRDTGIEVSPEVLFPSLVEKDMLRVLWRKALWRRDPDLNEGWWQDRIRNF</sequence>
<protein>
    <submittedName>
        <fullName evidence="1">Uncharacterized protein</fullName>
    </submittedName>
</protein>
<comment type="caution">
    <text evidence="1">The sequence shown here is derived from an EMBL/GenBank/DDBJ whole genome shotgun (WGS) entry which is preliminary data.</text>
</comment>
<accession>A0AAW0E5Q6</accession>
<proteinExistence type="predicted"/>
<dbReference type="AlphaFoldDB" id="A0AAW0E5Q6"/>
<evidence type="ECO:0000313" key="1">
    <source>
        <dbReference type="EMBL" id="KAK7059933.1"/>
    </source>
</evidence>
<evidence type="ECO:0000313" key="2">
    <source>
        <dbReference type="Proteomes" id="UP001362999"/>
    </source>
</evidence>
<organism evidence="1 2">
    <name type="scientific">Favolaschia claudopus</name>
    <dbReference type="NCBI Taxonomy" id="2862362"/>
    <lineage>
        <taxon>Eukaryota</taxon>
        <taxon>Fungi</taxon>
        <taxon>Dikarya</taxon>
        <taxon>Basidiomycota</taxon>
        <taxon>Agaricomycotina</taxon>
        <taxon>Agaricomycetes</taxon>
        <taxon>Agaricomycetidae</taxon>
        <taxon>Agaricales</taxon>
        <taxon>Marasmiineae</taxon>
        <taxon>Mycenaceae</taxon>
        <taxon>Favolaschia</taxon>
    </lineage>
</organism>
<gene>
    <name evidence="1" type="ORF">R3P38DRAFT_2838598</name>
</gene>
<reference evidence="1 2" key="1">
    <citation type="journal article" date="2024" name="J Genomics">
        <title>Draft genome sequencing and assembly of Favolaschia claudopus CIRM-BRFM 2984 isolated from oak limbs.</title>
        <authorList>
            <person name="Navarro D."/>
            <person name="Drula E."/>
            <person name="Chaduli D."/>
            <person name="Cazenave R."/>
            <person name="Ahrendt S."/>
            <person name="Wang J."/>
            <person name="Lipzen A."/>
            <person name="Daum C."/>
            <person name="Barry K."/>
            <person name="Grigoriev I.V."/>
            <person name="Favel A."/>
            <person name="Rosso M.N."/>
            <person name="Martin F."/>
        </authorList>
    </citation>
    <scope>NUCLEOTIDE SEQUENCE [LARGE SCALE GENOMIC DNA]</scope>
    <source>
        <strain evidence="1 2">CIRM-BRFM 2984</strain>
    </source>
</reference>
<dbReference type="EMBL" id="JAWWNJ010000003">
    <property type="protein sequence ID" value="KAK7059933.1"/>
    <property type="molecule type" value="Genomic_DNA"/>
</dbReference>
<keyword evidence="2" id="KW-1185">Reference proteome</keyword>